<feature type="region of interest" description="Disordered" evidence="1">
    <location>
        <begin position="1201"/>
        <end position="1224"/>
    </location>
</feature>
<feature type="region of interest" description="Disordered" evidence="1">
    <location>
        <begin position="883"/>
        <end position="906"/>
    </location>
</feature>
<dbReference type="SUPFAM" id="SSF56281">
    <property type="entry name" value="Metallo-hydrolase/oxidoreductase"/>
    <property type="match status" value="1"/>
</dbReference>
<comment type="caution">
    <text evidence="3">The sequence shown here is derived from an EMBL/GenBank/DDBJ whole genome shotgun (WGS) entry which is preliminary data.</text>
</comment>
<feature type="domain" description="DUF6603" evidence="2">
    <location>
        <begin position="1592"/>
        <end position="2124"/>
    </location>
</feature>
<organism evidence="3 4">
    <name type="scientific">Ustilaginoidea virens</name>
    <name type="common">Rice false smut fungus</name>
    <name type="synonym">Villosiclava virens</name>
    <dbReference type="NCBI Taxonomy" id="1159556"/>
    <lineage>
        <taxon>Eukaryota</taxon>
        <taxon>Fungi</taxon>
        <taxon>Dikarya</taxon>
        <taxon>Ascomycota</taxon>
        <taxon>Pezizomycotina</taxon>
        <taxon>Sordariomycetes</taxon>
        <taxon>Hypocreomycetidae</taxon>
        <taxon>Hypocreales</taxon>
        <taxon>Clavicipitaceae</taxon>
        <taxon>Ustilaginoidea</taxon>
    </lineage>
</organism>
<dbReference type="PANTHER" id="PTHR30619">
    <property type="entry name" value="DNA INTERNALIZATION/COMPETENCE PROTEIN COMEC/REC2"/>
    <property type="match status" value="1"/>
</dbReference>
<dbReference type="InterPro" id="IPR052159">
    <property type="entry name" value="Competence_DNA_uptake"/>
</dbReference>
<gene>
    <name evidence="3" type="ORF">UVI_02044890</name>
</gene>
<dbReference type="InterPro" id="IPR036866">
    <property type="entry name" value="RibonucZ/Hydroxyglut_hydro"/>
</dbReference>
<evidence type="ECO:0000259" key="2">
    <source>
        <dbReference type="Pfam" id="PF20248"/>
    </source>
</evidence>
<dbReference type="Pfam" id="PF20248">
    <property type="entry name" value="DUF6603"/>
    <property type="match status" value="1"/>
</dbReference>
<evidence type="ECO:0000313" key="3">
    <source>
        <dbReference type="EMBL" id="GAO17332.1"/>
    </source>
</evidence>
<evidence type="ECO:0000313" key="4">
    <source>
        <dbReference type="Proteomes" id="UP000054053"/>
    </source>
</evidence>
<dbReference type="EMBL" id="BBTG02000028">
    <property type="protein sequence ID" value="GAO17332.1"/>
    <property type="molecule type" value="Genomic_DNA"/>
</dbReference>
<reference evidence="4" key="1">
    <citation type="journal article" date="2016" name="Genome Announc.">
        <title>Genome sequence of Ustilaginoidea virens IPU010, a rice pathogenic fungus causing false smut.</title>
        <authorList>
            <person name="Kumagai T."/>
            <person name="Ishii T."/>
            <person name="Terai G."/>
            <person name="Umemura M."/>
            <person name="Machida M."/>
            <person name="Asai K."/>
        </authorList>
    </citation>
    <scope>NUCLEOTIDE SEQUENCE [LARGE SCALE GENOMIC DNA]</scope>
    <source>
        <strain evidence="4">IPU010</strain>
    </source>
</reference>
<proteinExistence type="predicted"/>
<accession>A0A1B5L1M0</accession>
<dbReference type="Gene3D" id="3.60.15.10">
    <property type="entry name" value="Ribonuclease Z/Hydroxyacylglutathione hydrolase-like"/>
    <property type="match status" value="1"/>
</dbReference>
<name>A0A1B5L1M0_USTVR</name>
<protein>
    <recommendedName>
        <fullName evidence="2">DUF6603 domain-containing protein</fullName>
    </recommendedName>
</protein>
<feature type="compositionally biased region" description="Basic and acidic residues" evidence="1">
    <location>
        <begin position="889"/>
        <end position="903"/>
    </location>
</feature>
<dbReference type="PANTHER" id="PTHR30619:SF1">
    <property type="entry name" value="RECOMBINATION PROTEIN 2"/>
    <property type="match status" value="1"/>
</dbReference>
<dbReference type="InterPro" id="IPR046538">
    <property type="entry name" value="DUF6603"/>
</dbReference>
<dbReference type="Proteomes" id="UP000054053">
    <property type="component" value="Unassembled WGS sequence"/>
</dbReference>
<evidence type="ECO:0000256" key="1">
    <source>
        <dbReference type="SAM" id="MobiDB-lite"/>
    </source>
</evidence>
<sequence>MDYQTRLGVSSYFVGLGIGDAAIHILYSTTGPAADKTVERAILMDGGGGASPFTMRPHNNINNTIKDIEDAFVCQRPGPPYGGNSPNHPRNRLQFDAFVITHWDHDHYEGILWFLLCDLIEQQQRNPPQDLLTRARYGGPQGNDPLSTFYAPYWAGCYQGENHQYPDLKARITRRFQTRQIQPVLPPVLYATATLDIQYGNQWFYNLLRVRAGKEQLLGRNLFERGDRPQGAVPRAGCATLTDLMNLYPAPLYGNDFPAVPQGSEQPGMFVVACNMEVVGGEIYNNVPADGHLTATNMSSICCLLVWRPSNYVSMYTAGDVHWQLEQRIASWMQYERNQPLGDKAVTVMKLSHHGSAHSTPYDLWSSLKPQFIVTMSGKNKIHGHPRWEVLHDMYAWYLYTEKGINPTPLHLTCWISYMQSWQKNVRDDHQGANISSAREIFDRIREQYQDVCDTLESVGFSSEDVPLPYFVELISGDLQNHGNTEEHYWRNEGVRIRRHIFNSLRAEILPVLAFEFHELYLWTQSLKDYVTFTIVGAERNADYNRVQFRYSGQSVCTMEKKAWERQVIDFYHPEFVADSVPGQSHSRNDSTFSWDSMAEDIALLNLRSRDEEGIMKPQSSKPHYLVAEGVKGGGSLDPNDTTAVPRSNPLHTFIRQLPRHRIALVSRPGSDPPSSSLAGPIKVALDETDEWQLWMRTVMFARPEPRTRSEKPLIFFRASEWPLSATTPINFSMTTNIDIGDGLLVTLTCDTSTASKALGVEQSIINAMVAGVGIMPMGIDVTLTPASSWTLGRVAELMRFSHSKTITFLQNLPLEPVNASSSGQNAVWHAAGAMHQTMIDLEFKIPKEAHDKFSEWINATGLELTIVSVTVRARRSGYYRWARPQKKPQSEANKDPDGDRIENQSTMLTKGSISFTVAVTLSGYAFTMRIDIANDYVQFSLQRDVADPGESELGKLLRWAARALRNTNDQASSLGLNAKGDYEGSSWASCEHWIEAAADFLGAVRPRLIQFTIAYDSNGKMQGLSDASIILQVDLKTGVPDDKNTVVFFLTFGWNTHGASMGGRLWCAPDPDSMWDNFETALPGYEKRWHLEPVNPEKAMDHVDLKKLLGITDLPAGVPTEVTEAEIRLDGKTMTFKGALSCSYTGKEPAQVPMLKLDRLELYAERTWADKKTGTPATWQVSLGINMLLYPLAKDAAALDDGKKPASGGDDAPCQLTGEISYSSGTGKDDSTWTLTAEMVGLKVSHLAQFWPEGTVRDSAMGMLSHITVNSARLTYHFDAGDGAGGKDFAFDGAVTLGGLRLRLDFHCNSAAGWEFGAYLNRDTEDSASVGDGAATVGSILGEIAGKDSLPLIPGEVLSIPVTRPGSDEETLSFRCVFVKDAVESLDDKKPGGSIVFTASIHINAISLTMIQWRDVSWDRNVPSKRVIKVSLSELGTIKAPLVGELKQPFEQLAYMWVSDNASAKVQPKPKTGDAGAELSTHFSNLAEKSKLVAGIRKREVLLLNKVLKNPSDTLFFKSNAADPDKIKPQDFVVEAGSHFMVIAKNDKEEVVAVLDYVFARPRPPSPPKQLEYGAFADAETPSKEPAKAPLKKSAGPLSIENIGLTFDLDNNRLGIVLDATFLLGPIGLALLGFGVSAKIEAPKKTSRLGHGVSTADEVTSSGFGSVPLSSPQVTLAGLMVSFDRPPVTVAGGFVRTKMDDATYYAGGLIVGFVPWRIQAMGVYGEVPKKLGKQQVGQARKHGRSLTFGVTELSSDCEGEDAVEELNSEKPVETFTMFFVILKIEGPLFSVGFADISGLTAGVGVNTSMRLPTAETVLDFPFTKPSGTPAPSEGPLATLKSLIRPPEGVEPWFSPREGSFWIAAGLKATAFSLMAVDAVLVVTMNPSIQLGIFGVATIDVPSLVAPVKFAHAELGIACVFDPAAGAFRFDAQLSPRSYVLHESCHLTGGMAFYAWAKTGDFVLTLGGYHQAFVPPAAYPNPPRLGIDWSLSDHLRISGEAYFAVTPRMCMGGGKLNAALSLGPLTAWFDAFLDFLINFRPFKFAADGGISVGVRFSLDLWLVTIRISAEIGATLSVLGPPMAGRVHVDFWVFGFDIDFGDRDRALREGAVGMLTLDAFKELALNDTGAAKTGVPMMGDWVDVKRHGHGDDGQVGSDEDDGKKNKTSERFLFNCLAGLLPDAAPDGKGQGSNAWMATMFDDGSAVPESAWAVKAGELEFGITLAFAASAATIYDQRPTARTKELKVDIPAEQQKIFALPMKLTEKIESTVKVRICRSAKCTAFRPLNDQQRRDDRWLVKPVIKNVPKNLWGEYDPRTDPALQGNAVASLLNAPKAAGCVALVMGLTFQPPLPFISRDRVPKFNIVRDMLLRVKNEGYAWKDLDGKADKAWSPMARGEEAEQEWERVRKVWDTQETEARASSVVRLWSQRMGWKSGGDAGSQLAGCRPRGLLARFDDVVPAAPMLAVGAA</sequence>